<protein>
    <submittedName>
        <fullName evidence="2">Uncharacterized protein</fullName>
    </submittedName>
</protein>
<evidence type="ECO:0000256" key="1">
    <source>
        <dbReference type="SAM" id="MobiDB-lite"/>
    </source>
</evidence>
<dbReference type="AlphaFoldDB" id="A0A554RK25"/>
<reference evidence="2 3" key="1">
    <citation type="submission" date="2019-07" db="EMBL/GenBank/DDBJ databases">
        <authorList>
            <person name="Zhao L.H."/>
        </authorList>
    </citation>
    <scope>NUCLEOTIDE SEQUENCE [LARGE SCALE GENOMIC DNA]</scope>
    <source>
        <strain evidence="2 3">Co35</strain>
    </source>
</reference>
<keyword evidence="3" id="KW-1185">Reference proteome</keyword>
<sequence length="66" mass="7233">MSELNERSEGGAEREPEGGPEEVVAGVLQQLDDLEDVTIDEHPARFDAVHDDLRRVLRGEPVAPPS</sequence>
<dbReference type="Proteomes" id="UP000316988">
    <property type="component" value="Unassembled WGS sequence"/>
</dbReference>
<name>A0A554RK25_9ACTN</name>
<proteinExistence type="predicted"/>
<dbReference type="RefSeq" id="WP_143914790.1">
    <property type="nucleotide sequence ID" value="NZ_VLNT01000025.1"/>
</dbReference>
<dbReference type="OrthoDB" id="4883460at2"/>
<evidence type="ECO:0000313" key="2">
    <source>
        <dbReference type="EMBL" id="TSD54506.1"/>
    </source>
</evidence>
<evidence type="ECO:0000313" key="3">
    <source>
        <dbReference type="Proteomes" id="UP000316988"/>
    </source>
</evidence>
<gene>
    <name evidence="2" type="ORF">FNM00_17315</name>
</gene>
<feature type="region of interest" description="Disordered" evidence="1">
    <location>
        <begin position="1"/>
        <end position="23"/>
    </location>
</feature>
<dbReference type="EMBL" id="VLNT01000025">
    <property type="protein sequence ID" value="TSD54506.1"/>
    <property type="molecule type" value="Genomic_DNA"/>
</dbReference>
<accession>A0A554RK25</accession>
<organism evidence="2 3">
    <name type="scientific">Aeromicrobium piscarium</name>
    <dbReference type="NCBI Taxonomy" id="2590901"/>
    <lineage>
        <taxon>Bacteria</taxon>
        <taxon>Bacillati</taxon>
        <taxon>Actinomycetota</taxon>
        <taxon>Actinomycetes</taxon>
        <taxon>Propionibacteriales</taxon>
        <taxon>Nocardioidaceae</taxon>
        <taxon>Aeromicrobium</taxon>
    </lineage>
</organism>
<comment type="caution">
    <text evidence="2">The sequence shown here is derived from an EMBL/GenBank/DDBJ whole genome shotgun (WGS) entry which is preliminary data.</text>
</comment>
<feature type="compositionally biased region" description="Basic and acidic residues" evidence="1">
    <location>
        <begin position="1"/>
        <end position="17"/>
    </location>
</feature>